<organism evidence="3 4">
    <name type="scientific">Sphingomonas sanguinis</name>
    <dbReference type="NCBI Taxonomy" id="33051"/>
    <lineage>
        <taxon>Bacteria</taxon>
        <taxon>Pseudomonadati</taxon>
        <taxon>Pseudomonadota</taxon>
        <taxon>Alphaproteobacteria</taxon>
        <taxon>Sphingomonadales</taxon>
        <taxon>Sphingomonadaceae</taxon>
        <taxon>Sphingomonas</taxon>
    </lineage>
</organism>
<sequence>MKARRFPHRLTGLLVLPLLIAAPALAREVRWTPAWGSAQMRVEGAPADKLAKAGSATIRQFVHLTATGKVLRLRLSNLTGTTPLHIGAASIGLATPGRPDVAVPLPVRFDGRADVILPPGAELYSDPIALPVQAGSDVAISLFFPETVTTPTGHSAARGTTFLIAGDATARTALPEAQAIGGWWSLSDVEVQDAVQHRTIVTIGDSITDGYGIADNSNRRWPDDLARRLAASPATRGFSVVNTGIGGNRVLLDGLGPNLMARFDRDVIARPGVSHVILLEGVNDLGVLTREHPVDTTTHQAMVRQIIAAYRQLVERAHAHGIRLIIGTITPFQGNDYYHPGPETEADRQAINRFIRTADIFDGVVDFDRVVRDPARPDHLLPAYDSGDHLHPSMAGYQAMAEAVPLSLFTKS</sequence>
<accession>A0A147I3Z6</accession>
<dbReference type="InterPro" id="IPR053140">
    <property type="entry name" value="GDSL_Rv0518-like"/>
</dbReference>
<reference evidence="3 4" key="1">
    <citation type="journal article" date="2016" name="Front. Microbiol.">
        <title>Genomic Resource of Rice Seed Associated Bacteria.</title>
        <authorList>
            <person name="Midha S."/>
            <person name="Bansal K."/>
            <person name="Sharma S."/>
            <person name="Kumar N."/>
            <person name="Patil P.P."/>
            <person name="Chaudhry V."/>
            <person name="Patil P.B."/>
        </authorList>
    </citation>
    <scope>NUCLEOTIDE SEQUENCE [LARGE SCALE GENOMIC DNA]</scope>
    <source>
        <strain evidence="3 4">NS319</strain>
    </source>
</reference>
<gene>
    <name evidence="3" type="ORF">NS319_04225</name>
</gene>
<dbReference type="STRING" id="33051.SB4_01810"/>
<dbReference type="PANTHER" id="PTHR43784">
    <property type="entry name" value="GDSL-LIKE LIPASE/ACYLHYDROLASE, PUTATIVE (AFU_ORTHOLOGUE AFUA_2G00820)-RELATED"/>
    <property type="match status" value="1"/>
</dbReference>
<evidence type="ECO:0000313" key="4">
    <source>
        <dbReference type="Proteomes" id="UP000072867"/>
    </source>
</evidence>
<dbReference type="Gene3D" id="3.40.50.1110">
    <property type="entry name" value="SGNH hydrolase"/>
    <property type="match status" value="1"/>
</dbReference>
<dbReference type="PATRIC" id="fig|33051.3.peg.1743"/>
<dbReference type="SUPFAM" id="SSF52266">
    <property type="entry name" value="SGNH hydrolase"/>
    <property type="match status" value="1"/>
</dbReference>
<comment type="caution">
    <text evidence="3">The sequence shown here is derived from an EMBL/GenBank/DDBJ whole genome shotgun (WGS) entry which is preliminary data.</text>
</comment>
<dbReference type="InterPro" id="IPR036514">
    <property type="entry name" value="SGNH_hydro_sf"/>
</dbReference>
<feature type="domain" description="SGNH hydrolase-type esterase" evidence="2">
    <location>
        <begin position="203"/>
        <end position="399"/>
    </location>
</feature>
<name>A0A147I3Z6_9SPHN</name>
<protein>
    <submittedName>
        <fullName evidence="3">GDSL family lipase</fullName>
    </submittedName>
</protein>
<feature type="signal peptide" evidence="1">
    <location>
        <begin position="1"/>
        <end position="26"/>
    </location>
</feature>
<evidence type="ECO:0000256" key="1">
    <source>
        <dbReference type="SAM" id="SignalP"/>
    </source>
</evidence>
<dbReference type="Proteomes" id="UP000072867">
    <property type="component" value="Unassembled WGS sequence"/>
</dbReference>
<dbReference type="CDD" id="cd01830">
    <property type="entry name" value="XynE_like"/>
    <property type="match status" value="1"/>
</dbReference>
<feature type="chain" id="PRO_5007548199" evidence="1">
    <location>
        <begin position="27"/>
        <end position="412"/>
    </location>
</feature>
<proteinExistence type="predicted"/>
<evidence type="ECO:0000313" key="3">
    <source>
        <dbReference type="EMBL" id="KTT72810.1"/>
    </source>
</evidence>
<dbReference type="PANTHER" id="PTHR43784:SF2">
    <property type="entry name" value="GDSL-LIKE LIPASE_ACYLHYDROLASE, PUTATIVE (AFU_ORTHOLOGUE AFUA_2G00820)-RELATED"/>
    <property type="match status" value="1"/>
</dbReference>
<dbReference type="EMBL" id="LDTD01000024">
    <property type="protein sequence ID" value="KTT72810.1"/>
    <property type="molecule type" value="Genomic_DNA"/>
</dbReference>
<dbReference type="GO" id="GO:0016788">
    <property type="term" value="F:hydrolase activity, acting on ester bonds"/>
    <property type="evidence" value="ECO:0007669"/>
    <property type="project" value="UniProtKB-ARBA"/>
</dbReference>
<keyword evidence="1" id="KW-0732">Signal</keyword>
<dbReference type="Pfam" id="PF13472">
    <property type="entry name" value="Lipase_GDSL_2"/>
    <property type="match status" value="1"/>
</dbReference>
<dbReference type="InterPro" id="IPR013830">
    <property type="entry name" value="SGNH_hydro"/>
</dbReference>
<evidence type="ECO:0000259" key="2">
    <source>
        <dbReference type="Pfam" id="PF13472"/>
    </source>
</evidence>
<dbReference type="AlphaFoldDB" id="A0A147I3Z6"/>
<dbReference type="RefSeq" id="WP_058732573.1">
    <property type="nucleotide sequence ID" value="NZ_LDTD01000024.1"/>
</dbReference>